<geneLocation type="mitochondrion" evidence="2"/>
<name>A0A7T0M425_9EUKA</name>
<feature type="transmembrane region" description="Helical" evidence="1">
    <location>
        <begin position="12"/>
        <end position="33"/>
    </location>
</feature>
<keyword evidence="1" id="KW-0472">Membrane</keyword>
<organism evidence="2">
    <name type="scientific">Pleurostomum flabellatum</name>
    <dbReference type="NCBI Taxonomy" id="405751"/>
    <lineage>
        <taxon>Eukaryota</taxon>
        <taxon>Discoba</taxon>
        <taxon>Heterolobosea</taxon>
        <taxon>Tulamoebidae</taxon>
        <taxon>Pleurostomum</taxon>
    </lineage>
</organism>
<feature type="transmembrane region" description="Helical" evidence="1">
    <location>
        <begin position="95"/>
        <end position="120"/>
    </location>
</feature>
<dbReference type="GeneID" id="63660928"/>
<protein>
    <submittedName>
        <fullName evidence="2">Cytochrome c-type biogenesis protein CcmF</fullName>
    </submittedName>
</protein>
<dbReference type="EMBL" id="MT843578">
    <property type="protein sequence ID" value="QPL15605.1"/>
    <property type="molecule type" value="Genomic_DNA"/>
</dbReference>
<keyword evidence="1" id="KW-0812">Transmembrane</keyword>
<dbReference type="AlphaFoldDB" id="A0A7T0M425"/>
<feature type="transmembrane region" description="Helical" evidence="1">
    <location>
        <begin position="211"/>
        <end position="228"/>
    </location>
</feature>
<evidence type="ECO:0000256" key="1">
    <source>
        <dbReference type="SAM" id="Phobius"/>
    </source>
</evidence>
<keyword evidence="1" id="KW-1133">Transmembrane helix</keyword>
<evidence type="ECO:0000313" key="2">
    <source>
        <dbReference type="EMBL" id="QPL15605.1"/>
    </source>
</evidence>
<dbReference type="RefSeq" id="YP_010049303.1">
    <property type="nucleotide sequence ID" value="NC_054363.1"/>
</dbReference>
<proteinExistence type="predicted"/>
<keyword evidence="2" id="KW-0496">Mitochondrion</keyword>
<gene>
    <name evidence="2" type="primary">ccmF</name>
</gene>
<feature type="transmembrane region" description="Helical" evidence="1">
    <location>
        <begin position="185"/>
        <end position="204"/>
    </location>
</feature>
<reference evidence="2" key="1">
    <citation type="journal article" date="2021" name="Genome Biol.">
        <title>Evolutionary history of mitochondrial genomes in Discoba, including the extreme halophile Pleurostomum flabellatum (Heterolobosea).</title>
        <authorList>
            <person name="Ettahi K."/>
            <person name="Lhee D.H."/>
            <person name="Sung J.Y."/>
            <person name="Simpson A.G.B."/>
            <person name="Park J.S."/>
            <person name="Yoon H.S."/>
        </authorList>
    </citation>
    <scope>NUCLEOTIDE SEQUENCE</scope>
</reference>
<feature type="transmembrane region" description="Helical" evidence="1">
    <location>
        <begin position="140"/>
        <end position="165"/>
    </location>
</feature>
<sequence>MNPVFFFFKEILSKVFFFFIYLLLLYCLLIKNIKYLWLFLLSPALQQKIFEFKQIDIEKNWQFFSNTNDNQWNNFSLLIPNVEINIPLYTSPYLYLLYSGTLLMYITIPGIIFLFIYLFFPIFSKKEKINSFITITHVHLIFFVNWIIVHKTLLPLVIKIIFNVYQEIDLFEFDVEFQVLNYVSVYLKMLYANLSLFLLYGFFFQKKRNNLNILFYFFFNNVLFMCFFPPFVQIYILIQTEMLFLHFLYKYFTFVKKNLTKKLEYYTLESKK</sequence>
<accession>A0A7T0M425</accession>